<dbReference type="EMBL" id="NJGG01000001">
    <property type="protein sequence ID" value="OXL16354.1"/>
    <property type="molecule type" value="Genomic_DNA"/>
</dbReference>
<keyword evidence="3" id="KW-1185">Reference proteome</keyword>
<proteinExistence type="predicted"/>
<accession>A0A229FWN1</accession>
<sequence>MSNPMKNFTLSRNAFGQLCLKTEAGQFYEQVLPVRAFPISLPGECIAIVDRDGQELVWLDDLNQVSADNLIIIKEELANREFMPVLMKISEVSSFATPSTWTVETSRGATQFVLKGEEDIRRISKDTYLISDNHGVQYLIENIQLLDKHSRRLLDRFL</sequence>
<dbReference type="Pfam" id="PF08909">
    <property type="entry name" value="DUF1854"/>
    <property type="match status" value="1"/>
</dbReference>
<comment type="caution">
    <text evidence="2">The sequence shown here is derived from an EMBL/GenBank/DDBJ whole genome shotgun (WGS) entry which is preliminary data.</text>
</comment>
<evidence type="ECO:0000313" key="3">
    <source>
        <dbReference type="Proteomes" id="UP000215188"/>
    </source>
</evidence>
<dbReference type="AlphaFoldDB" id="A0A229FWN1"/>
<name>A0A229FWN1_9BURK</name>
<protein>
    <recommendedName>
        <fullName evidence="1">DUF1854 domain-containing protein</fullName>
    </recommendedName>
</protein>
<evidence type="ECO:0000259" key="1">
    <source>
        <dbReference type="Pfam" id="PF08909"/>
    </source>
</evidence>
<reference evidence="2 3" key="1">
    <citation type="submission" date="2017-06" db="EMBL/GenBank/DDBJ databases">
        <title>Reclassification of a Polynucleobacter cosmopolitanus strain isolated from tropical Lake Victoria as Polynucleobacter victoriensis comb. nov.</title>
        <authorList>
            <person name="Hahn M.W."/>
        </authorList>
    </citation>
    <scope>NUCLEOTIDE SEQUENCE [LARGE SCALE GENOMIC DNA]</scope>
    <source>
        <strain evidence="2 3">MWH-MoIso2</strain>
    </source>
</reference>
<dbReference type="RefSeq" id="WP_089515380.1">
    <property type="nucleotide sequence ID" value="NZ_NJGG01000001.1"/>
</dbReference>
<dbReference type="OrthoDB" id="212426at2"/>
<feature type="domain" description="DUF1854" evidence="1">
    <location>
        <begin position="28"/>
        <end position="157"/>
    </location>
</feature>
<dbReference type="InterPro" id="IPR015005">
    <property type="entry name" value="DUF1854"/>
</dbReference>
<gene>
    <name evidence="2" type="ORF">AOC33_04620</name>
</gene>
<organism evidence="2 3">
    <name type="scientific">Polynucleobacter cosmopolitanus</name>
    <dbReference type="NCBI Taxonomy" id="351345"/>
    <lineage>
        <taxon>Bacteria</taxon>
        <taxon>Pseudomonadati</taxon>
        <taxon>Pseudomonadota</taxon>
        <taxon>Betaproteobacteria</taxon>
        <taxon>Burkholderiales</taxon>
        <taxon>Burkholderiaceae</taxon>
        <taxon>Polynucleobacter</taxon>
    </lineage>
</organism>
<dbReference type="Proteomes" id="UP000215188">
    <property type="component" value="Unassembled WGS sequence"/>
</dbReference>
<evidence type="ECO:0000313" key="2">
    <source>
        <dbReference type="EMBL" id="OXL16354.1"/>
    </source>
</evidence>